<dbReference type="Pfam" id="PF13476">
    <property type="entry name" value="AAA_23"/>
    <property type="match status" value="1"/>
</dbReference>
<keyword evidence="3" id="KW-0547">Nucleotide-binding</keyword>
<reference evidence="3 4" key="1">
    <citation type="submission" date="2017-12" db="EMBL/GenBank/DDBJ databases">
        <title>Detection of the carbapenemase gene blaVIM-5 in members of the Pseudomonas putida group isolated from polluted Nigerian wetlands.</title>
        <authorList>
            <person name="Adelowo O."/>
            <person name="Vollmers J."/>
            <person name="Maeusezahl I."/>
            <person name="Kaster A.-K."/>
            <person name="Mueller J.A."/>
        </authorList>
    </citation>
    <scope>NUCLEOTIDE SEQUENCE [LARGE SCALE GENOMIC DNA]</scope>
    <source>
        <strain evidence="3 4">MR69</strain>
    </source>
</reference>
<dbReference type="Proteomes" id="UP000234744">
    <property type="component" value="Unassembled WGS sequence"/>
</dbReference>
<dbReference type="InterPro" id="IPR038729">
    <property type="entry name" value="Rad50/SbcC_AAA"/>
</dbReference>
<feature type="domain" description="ATPase AAA-type core" evidence="1">
    <location>
        <begin position="242"/>
        <end position="332"/>
    </location>
</feature>
<dbReference type="EMBL" id="PJCJ01000037">
    <property type="protein sequence ID" value="PLV07553.1"/>
    <property type="molecule type" value="Genomic_DNA"/>
</dbReference>
<evidence type="ECO:0000259" key="1">
    <source>
        <dbReference type="Pfam" id="PF13304"/>
    </source>
</evidence>
<name>A0ABX4TTM8_PSEDL</name>
<evidence type="ECO:0000313" key="3">
    <source>
        <dbReference type="EMBL" id="PLV07553.1"/>
    </source>
</evidence>
<protein>
    <submittedName>
        <fullName evidence="3">ATP-binding protein</fullName>
    </submittedName>
</protein>
<evidence type="ECO:0000259" key="2">
    <source>
        <dbReference type="Pfam" id="PF13476"/>
    </source>
</evidence>
<dbReference type="PANTHER" id="PTHR43581:SF2">
    <property type="entry name" value="EXCINUCLEASE ATPASE SUBUNIT"/>
    <property type="match status" value="1"/>
</dbReference>
<sequence length="446" mass="49646">MNLDNLRLQNYRRFEAFEIDFHPELTVIAARNGQGKTTILEAIAAALGPFVGAFDLGKSEHIRRTDARYEVLWGTDGGFEQEQNFPVLIDAALSTPSIKWQRALMSAKGRTTVKEAASLAEWGKALQSQLRASAETPLPVIRYYSSKRLWVSHKNVATKAILTESRTAGYEDCLSSLSSFVQLQEWMKKASLAVIQHRTQPGYEHSNLESRLQGIANAVDTVMASEGWSHFHYSVVFDELAMVHPDHGALPISLLSDGVRAMISLVADLALRCVRLNGYMRERSPLESTGIVLIDEVDLHLHPAWQQQVVHSLRRAFPCIQFIISSHSPQVLTTVKRDNIKVVFKDGQGKWQSQAPDQEILGMESSIALNDIMGVNPIPPVDEAQLIADYTAAIECGQHETYDAKVVRGKLLAIYGAAHPVLRDADRLIRFQSFKVRQPSKPGGQD</sequence>
<dbReference type="SUPFAM" id="SSF52540">
    <property type="entry name" value="P-loop containing nucleoside triphosphate hydrolases"/>
    <property type="match status" value="1"/>
</dbReference>
<gene>
    <name evidence="3" type="ORF">CXG47_27380</name>
</gene>
<dbReference type="GO" id="GO:0005524">
    <property type="term" value="F:ATP binding"/>
    <property type="evidence" value="ECO:0007669"/>
    <property type="project" value="UniProtKB-KW"/>
</dbReference>
<accession>A0ABX4TTM8</accession>
<dbReference type="Pfam" id="PF13304">
    <property type="entry name" value="AAA_21"/>
    <property type="match status" value="1"/>
</dbReference>
<evidence type="ECO:0000313" key="4">
    <source>
        <dbReference type="Proteomes" id="UP000234744"/>
    </source>
</evidence>
<keyword evidence="4" id="KW-1185">Reference proteome</keyword>
<dbReference type="InterPro" id="IPR051396">
    <property type="entry name" value="Bact_Antivir_Def_Nuclease"/>
</dbReference>
<keyword evidence="3" id="KW-0067">ATP-binding</keyword>
<organism evidence="3 4">
    <name type="scientific">Pseudomonas plecoglossicida</name>
    <dbReference type="NCBI Taxonomy" id="70775"/>
    <lineage>
        <taxon>Bacteria</taxon>
        <taxon>Pseudomonadati</taxon>
        <taxon>Pseudomonadota</taxon>
        <taxon>Gammaproteobacteria</taxon>
        <taxon>Pseudomonadales</taxon>
        <taxon>Pseudomonadaceae</taxon>
        <taxon>Pseudomonas</taxon>
    </lineage>
</organism>
<dbReference type="InterPro" id="IPR003959">
    <property type="entry name" value="ATPase_AAA_core"/>
</dbReference>
<feature type="domain" description="Rad50/SbcC-type AAA" evidence="2">
    <location>
        <begin position="6"/>
        <end position="184"/>
    </location>
</feature>
<dbReference type="PANTHER" id="PTHR43581">
    <property type="entry name" value="ATP/GTP PHOSPHATASE"/>
    <property type="match status" value="1"/>
</dbReference>
<proteinExistence type="predicted"/>
<comment type="caution">
    <text evidence="3">The sequence shown here is derived from an EMBL/GenBank/DDBJ whole genome shotgun (WGS) entry which is preliminary data.</text>
</comment>
<dbReference type="InterPro" id="IPR027417">
    <property type="entry name" value="P-loop_NTPase"/>
</dbReference>
<dbReference type="RefSeq" id="WP_102084188.1">
    <property type="nucleotide sequence ID" value="NZ_PJCJ01000037.1"/>
</dbReference>
<dbReference type="Gene3D" id="3.40.50.300">
    <property type="entry name" value="P-loop containing nucleotide triphosphate hydrolases"/>
    <property type="match status" value="2"/>
</dbReference>